<feature type="compositionally biased region" description="Polar residues" evidence="1">
    <location>
        <begin position="106"/>
        <end position="128"/>
    </location>
</feature>
<dbReference type="EMBL" id="BQNB010016126">
    <property type="protein sequence ID" value="GJT48112.1"/>
    <property type="molecule type" value="Genomic_DNA"/>
</dbReference>
<proteinExistence type="predicted"/>
<feature type="region of interest" description="Disordered" evidence="1">
    <location>
        <begin position="98"/>
        <end position="173"/>
    </location>
</feature>
<sequence length="450" mass="51133">MLKMVPETPLQFGVVEILSRIFRAKSTGIRAEAPKMLWADSVSTTYLIYRIPYVLIRLRIPEEEWRGKDTSLAHLRRLSEAEILHLWTRFMESENESMVSEHGLSSEITQSPCEGSDTSEGSENTGSFEDSGRSDEEYSEDGASSKEGGFETSQVRRSTRESRAPVKEEQNGKKRYKARLVVKGFQQKRGEPSDVGALNDTFTQHKSEGFQLERKPKVQIEGNYVRTDSSTEVTVDDMLVVGSDMAEFNKPKWQLPLVFEMKDRCYEKQVLGYVLTVGVTTVEYTKSLIHLVKNLKICSWAKLVRILINEWSLSLLKILEKKSLAEMFTRERGYSQFNDVSSGYLRVSYVGMIVQNMFVYCVRFIVVSLKEGMLNDANVLFRTNFVNAVFTVQKTVTKQDAVTLLKWIQKFSMAQDIGARAAVHIFNRISFSIAKGVGAQIVSRLPSNLL</sequence>
<evidence type="ECO:0000313" key="3">
    <source>
        <dbReference type="Proteomes" id="UP001151760"/>
    </source>
</evidence>
<dbReference type="Proteomes" id="UP001151760">
    <property type="component" value="Unassembled WGS sequence"/>
</dbReference>
<name>A0ABQ5EB57_9ASTR</name>
<accession>A0ABQ5EB57</accession>
<reference evidence="2" key="1">
    <citation type="journal article" date="2022" name="Int. J. Mol. Sci.">
        <title>Draft Genome of Tanacetum Coccineum: Genomic Comparison of Closely Related Tanacetum-Family Plants.</title>
        <authorList>
            <person name="Yamashiro T."/>
            <person name="Shiraishi A."/>
            <person name="Nakayama K."/>
            <person name="Satake H."/>
        </authorList>
    </citation>
    <scope>NUCLEOTIDE SEQUENCE</scope>
</reference>
<feature type="compositionally biased region" description="Basic and acidic residues" evidence="1">
    <location>
        <begin position="158"/>
        <end position="172"/>
    </location>
</feature>
<keyword evidence="3" id="KW-1185">Reference proteome</keyword>
<protein>
    <submittedName>
        <fullName evidence="2">Uncharacterized protein</fullName>
    </submittedName>
</protein>
<evidence type="ECO:0000256" key="1">
    <source>
        <dbReference type="SAM" id="MobiDB-lite"/>
    </source>
</evidence>
<reference evidence="2" key="2">
    <citation type="submission" date="2022-01" db="EMBL/GenBank/DDBJ databases">
        <authorList>
            <person name="Yamashiro T."/>
            <person name="Shiraishi A."/>
            <person name="Satake H."/>
            <person name="Nakayama K."/>
        </authorList>
    </citation>
    <scope>NUCLEOTIDE SEQUENCE</scope>
</reference>
<comment type="caution">
    <text evidence="2">The sequence shown here is derived from an EMBL/GenBank/DDBJ whole genome shotgun (WGS) entry which is preliminary data.</text>
</comment>
<organism evidence="2 3">
    <name type="scientific">Tanacetum coccineum</name>
    <dbReference type="NCBI Taxonomy" id="301880"/>
    <lineage>
        <taxon>Eukaryota</taxon>
        <taxon>Viridiplantae</taxon>
        <taxon>Streptophyta</taxon>
        <taxon>Embryophyta</taxon>
        <taxon>Tracheophyta</taxon>
        <taxon>Spermatophyta</taxon>
        <taxon>Magnoliopsida</taxon>
        <taxon>eudicotyledons</taxon>
        <taxon>Gunneridae</taxon>
        <taxon>Pentapetalae</taxon>
        <taxon>asterids</taxon>
        <taxon>campanulids</taxon>
        <taxon>Asterales</taxon>
        <taxon>Asteraceae</taxon>
        <taxon>Asteroideae</taxon>
        <taxon>Anthemideae</taxon>
        <taxon>Anthemidinae</taxon>
        <taxon>Tanacetum</taxon>
    </lineage>
</organism>
<gene>
    <name evidence="2" type="ORF">Tco_0974269</name>
</gene>
<evidence type="ECO:0000313" key="2">
    <source>
        <dbReference type="EMBL" id="GJT48112.1"/>
    </source>
</evidence>